<dbReference type="Pfam" id="PF00043">
    <property type="entry name" value="GST_C"/>
    <property type="match status" value="1"/>
</dbReference>
<name>A0A7W5ZST5_9SPHN</name>
<dbReference type="InterPro" id="IPR004046">
    <property type="entry name" value="GST_C"/>
</dbReference>
<dbReference type="PANTHER" id="PTHR44051">
    <property type="entry name" value="GLUTATHIONE S-TRANSFERASE-RELATED"/>
    <property type="match status" value="1"/>
</dbReference>
<keyword evidence="4" id="KW-1185">Reference proteome</keyword>
<sequence>MLIYLAEKTGLFLPASGAQRYHVLKWASFQATHAPYLGSAHWYRLLSPEAEPYSINRFIGEARRIYTLLDEELATRPYFAGADYSIADISFFPWIEYHGWQGQDMADYPHLSAWFDRVGARPAVQRGRCIPYPQTEYGDSPESRAAQARIEALMADPARFPTRADLHSLHLLRSAPHRAQATARAHPARSAAPPGHHIRRT</sequence>
<proteinExistence type="predicted"/>
<dbReference type="InterPro" id="IPR010987">
    <property type="entry name" value="Glutathione-S-Trfase_C-like"/>
</dbReference>
<dbReference type="Gene3D" id="1.20.1050.10">
    <property type="match status" value="1"/>
</dbReference>
<comment type="caution">
    <text evidence="3">The sequence shown here is derived from an EMBL/GenBank/DDBJ whole genome shotgun (WGS) entry which is preliminary data.</text>
</comment>
<dbReference type="SUPFAM" id="SSF47616">
    <property type="entry name" value="GST C-terminal domain-like"/>
    <property type="match status" value="1"/>
</dbReference>
<feature type="domain" description="GST C-terminal" evidence="2">
    <location>
        <begin position="16"/>
        <end position="137"/>
    </location>
</feature>
<dbReference type="Proteomes" id="UP000562395">
    <property type="component" value="Unassembled WGS sequence"/>
</dbReference>
<feature type="region of interest" description="Disordered" evidence="1">
    <location>
        <begin position="177"/>
        <end position="201"/>
    </location>
</feature>
<dbReference type="RefSeq" id="WP_221214443.1">
    <property type="nucleotide sequence ID" value="NZ_JACICY010000001.1"/>
</dbReference>
<feature type="compositionally biased region" description="Low complexity" evidence="1">
    <location>
        <begin position="177"/>
        <end position="195"/>
    </location>
</feature>
<reference evidence="3 4" key="1">
    <citation type="submission" date="2020-08" db="EMBL/GenBank/DDBJ databases">
        <title>Genomic Encyclopedia of Type Strains, Phase IV (KMG-IV): sequencing the most valuable type-strain genomes for metagenomic binning, comparative biology and taxonomic classification.</title>
        <authorList>
            <person name="Goeker M."/>
        </authorList>
    </citation>
    <scope>NUCLEOTIDE SEQUENCE [LARGE SCALE GENOMIC DNA]</scope>
    <source>
        <strain evidence="3 4">DSM 14552</strain>
    </source>
</reference>
<dbReference type="AlphaFoldDB" id="A0A7W5ZST5"/>
<organism evidence="3 4">
    <name type="scientific">Novosphingobium hassiacum</name>
    <dbReference type="NCBI Taxonomy" id="173676"/>
    <lineage>
        <taxon>Bacteria</taxon>
        <taxon>Pseudomonadati</taxon>
        <taxon>Pseudomonadota</taxon>
        <taxon>Alphaproteobacteria</taxon>
        <taxon>Sphingomonadales</taxon>
        <taxon>Sphingomonadaceae</taxon>
        <taxon>Novosphingobium</taxon>
    </lineage>
</organism>
<dbReference type="PROSITE" id="PS50405">
    <property type="entry name" value="GST_CTER"/>
    <property type="match status" value="1"/>
</dbReference>
<dbReference type="InterPro" id="IPR036282">
    <property type="entry name" value="Glutathione-S-Trfase_C_sf"/>
</dbReference>
<dbReference type="PANTHER" id="PTHR44051:SF19">
    <property type="entry name" value="DISULFIDE-BOND OXIDOREDUCTASE YFCG"/>
    <property type="match status" value="1"/>
</dbReference>
<evidence type="ECO:0000259" key="2">
    <source>
        <dbReference type="PROSITE" id="PS50405"/>
    </source>
</evidence>
<evidence type="ECO:0000313" key="4">
    <source>
        <dbReference type="Proteomes" id="UP000562395"/>
    </source>
</evidence>
<accession>A0A7W5ZST5</accession>
<protein>
    <recommendedName>
        <fullName evidence="2">GST C-terminal domain-containing protein</fullName>
    </recommendedName>
</protein>
<evidence type="ECO:0000256" key="1">
    <source>
        <dbReference type="SAM" id="MobiDB-lite"/>
    </source>
</evidence>
<gene>
    <name evidence="3" type="ORF">GGQ88_000061</name>
</gene>
<evidence type="ECO:0000313" key="3">
    <source>
        <dbReference type="EMBL" id="MBB3858821.1"/>
    </source>
</evidence>
<dbReference type="EMBL" id="JACICY010000001">
    <property type="protein sequence ID" value="MBB3858821.1"/>
    <property type="molecule type" value="Genomic_DNA"/>
</dbReference>